<dbReference type="EMBL" id="LIST01000010">
    <property type="protein sequence ID" value="KOX94223.1"/>
    <property type="molecule type" value="Genomic_DNA"/>
</dbReference>
<keyword evidence="3" id="KW-1185">Reference proteome</keyword>
<reference evidence="2 3" key="1">
    <citation type="submission" date="2015-08" db="EMBL/GenBank/DDBJ databases">
        <title>Genomes of Isolates from Cabo Rojo, PR.</title>
        <authorList>
            <person name="Sanchez-Nieves R.L."/>
            <person name="Montalvo-Rodriguez R."/>
        </authorList>
    </citation>
    <scope>NUCLEOTIDE SEQUENCE [LARGE SCALE GENOMIC DNA]</scope>
    <source>
        <strain evidence="2 3">5</strain>
    </source>
</reference>
<name>A0A0N0BPS9_9EURY</name>
<dbReference type="PATRIC" id="fig|1705389.3.peg.1662"/>
<proteinExistence type="predicted"/>
<dbReference type="Proteomes" id="UP000037747">
    <property type="component" value="Unassembled WGS sequence"/>
</dbReference>
<accession>A0A0N0BPS9</accession>
<dbReference type="RefSeq" id="WP_053773057.1">
    <property type="nucleotide sequence ID" value="NZ_LIST01000010.1"/>
</dbReference>
<evidence type="ECO:0000313" key="3">
    <source>
        <dbReference type="Proteomes" id="UP000037747"/>
    </source>
</evidence>
<protein>
    <submittedName>
        <fullName evidence="2">Uncharacterized protein</fullName>
    </submittedName>
</protein>
<feature type="region of interest" description="Disordered" evidence="1">
    <location>
        <begin position="1"/>
        <end position="40"/>
    </location>
</feature>
<comment type="caution">
    <text evidence="2">The sequence shown here is derived from an EMBL/GenBank/DDBJ whole genome shotgun (WGS) entry which is preliminary data.</text>
</comment>
<evidence type="ECO:0000256" key="1">
    <source>
        <dbReference type="SAM" id="MobiDB-lite"/>
    </source>
</evidence>
<gene>
    <name evidence="2" type="ORF">AMR74_16055</name>
</gene>
<dbReference type="STRING" id="1765655.AMR74_16055"/>
<organism evidence="2 3">
    <name type="scientific">Halorubrum tropicale</name>
    <dbReference type="NCBI Taxonomy" id="1765655"/>
    <lineage>
        <taxon>Archaea</taxon>
        <taxon>Methanobacteriati</taxon>
        <taxon>Methanobacteriota</taxon>
        <taxon>Stenosarchaea group</taxon>
        <taxon>Halobacteria</taxon>
        <taxon>Halobacteriales</taxon>
        <taxon>Haloferacaceae</taxon>
        <taxon>Halorubrum</taxon>
    </lineage>
</organism>
<dbReference type="OrthoDB" id="382455at2157"/>
<sequence>MNTNDGEDTVNQSEVTGGAARDDRTERTVSPSRVAATLQDGRVSIEATTRTASLSARTTRHTPLSETEPVAHLSIADGDVVDVEVALKPADVAALRAVLDEVGAAEVFDGP</sequence>
<feature type="region of interest" description="Disordered" evidence="1">
    <location>
        <begin position="47"/>
        <end position="66"/>
    </location>
</feature>
<evidence type="ECO:0000313" key="2">
    <source>
        <dbReference type="EMBL" id="KOX94223.1"/>
    </source>
</evidence>
<dbReference type="AlphaFoldDB" id="A0A0N0BPS9"/>
<feature type="compositionally biased region" description="Low complexity" evidence="1">
    <location>
        <begin position="47"/>
        <end position="57"/>
    </location>
</feature>